<sequence length="640" mass="73174">MDSLFRDITPKLESPDDEKWDVSQETSSSTDGSFPWDPSFPRIIVPEPSTSPSTLRRKVTKPRARSNKNRSHFLRFFAEIPSDPTKMRCVLCPNPTEIRYLYGTKKVTSSMRDHLLAYHPTELKELLEGEARQDQASRHLLRAVATGVLPFSSVQNEEFRLFSRCLDPSFPVPEYEVLLGSVLQAEFDATHTAVLQVVLNQDISLTVNEWKRGEESIEGTTSHLIDAQWNRHVLVVYMDSTDEEKQMKEFLHALHQHLGFRSITASISDCETESSSEERSEEPPSLGCVLRACHHLVTDSLFAFSQGREIIERIRRVAVHLNRSSKSWKELKKKLVVNACSERRRLPVDRQEDWGYLMRMLRVADAQMAFLDDVFQQAGVSPLSSSERTLLQRLVAFLEDIDDFAAKMSTHQSTLSSLIPYIKGLEETIGELRIGPLSNYYPFILEQFNRRLAVYREYSVVRMAYLLDPRFLHLACMLDDVTLTGDLAMLFQQADEESATTSAVCEPSVKKSRSNLLAKAVPQSPIRPPSHAKREYDVLHDLSHSSDLPEDADPCVFWKEHEAKFPRLAPIARRLLAIPPSSINSERFFLAIGVKSAFKIPSDIMTKLIFVGAFLKRDRLRFRNTEEYNDFFSDQQVNDN</sequence>
<accession>A0AAV5T2G5</accession>
<protein>
    <recommendedName>
        <fullName evidence="7">HAT C-terminal dimerisation domain-containing protein</fullName>
    </recommendedName>
</protein>
<evidence type="ECO:0000256" key="5">
    <source>
        <dbReference type="ARBA" id="ARBA00023242"/>
    </source>
</evidence>
<keyword evidence="4" id="KW-0862">Zinc</keyword>
<dbReference type="InterPro" id="IPR052035">
    <property type="entry name" value="ZnF_BED_domain_contain"/>
</dbReference>
<dbReference type="GO" id="GO:0008270">
    <property type="term" value="F:zinc ion binding"/>
    <property type="evidence" value="ECO:0007669"/>
    <property type="project" value="UniProtKB-KW"/>
</dbReference>
<evidence type="ECO:0000256" key="2">
    <source>
        <dbReference type="ARBA" id="ARBA00022723"/>
    </source>
</evidence>
<keyword evidence="9" id="KW-1185">Reference proteome</keyword>
<dbReference type="GO" id="GO:0046983">
    <property type="term" value="F:protein dimerization activity"/>
    <property type="evidence" value="ECO:0007669"/>
    <property type="project" value="InterPro"/>
</dbReference>
<feature type="region of interest" description="Disordered" evidence="6">
    <location>
        <begin position="1"/>
        <end position="66"/>
    </location>
</feature>
<keyword evidence="3" id="KW-0863">Zinc-finger</keyword>
<keyword evidence="5" id="KW-0539">Nucleus</keyword>
<dbReference type="Pfam" id="PF05699">
    <property type="entry name" value="Dimer_Tnp_hAT"/>
    <property type="match status" value="1"/>
</dbReference>
<dbReference type="GO" id="GO:0005634">
    <property type="term" value="C:nucleus"/>
    <property type="evidence" value="ECO:0007669"/>
    <property type="project" value="UniProtKB-SubCell"/>
</dbReference>
<dbReference type="AlphaFoldDB" id="A0AAV5T2G5"/>
<name>A0AAV5T2G5_9BILA</name>
<evidence type="ECO:0000256" key="1">
    <source>
        <dbReference type="ARBA" id="ARBA00004123"/>
    </source>
</evidence>
<feature type="compositionally biased region" description="Basic residues" evidence="6">
    <location>
        <begin position="55"/>
        <end position="66"/>
    </location>
</feature>
<evidence type="ECO:0000256" key="6">
    <source>
        <dbReference type="SAM" id="MobiDB-lite"/>
    </source>
</evidence>
<comment type="subcellular location">
    <subcellularLocation>
        <location evidence="1">Nucleus</location>
    </subcellularLocation>
</comment>
<evidence type="ECO:0000313" key="8">
    <source>
        <dbReference type="EMBL" id="GMS89771.1"/>
    </source>
</evidence>
<dbReference type="PANTHER" id="PTHR46481:SF10">
    <property type="entry name" value="ZINC FINGER BED DOMAIN-CONTAINING PROTEIN 39"/>
    <property type="match status" value="1"/>
</dbReference>
<gene>
    <name evidence="8" type="ORF">PENTCL1PPCAC_11946</name>
</gene>
<evidence type="ECO:0000256" key="3">
    <source>
        <dbReference type="ARBA" id="ARBA00022771"/>
    </source>
</evidence>
<organism evidence="8 9">
    <name type="scientific">Pristionchus entomophagus</name>
    <dbReference type="NCBI Taxonomy" id="358040"/>
    <lineage>
        <taxon>Eukaryota</taxon>
        <taxon>Metazoa</taxon>
        <taxon>Ecdysozoa</taxon>
        <taxon>Nematoda</taxon>
        <taxon>Chromadorea</taxon>
        <taxon>Rhabditida</taxon>
        <taxon>Rhabditina</taxon>
        <taxon>Diplogasteromorpha</taxon>
        <taxon>Diplogasteroidea</taxon>
        <taxon>Neodiplogasteridae</taxon>
        <taxon>Pristionchus</taxon>
    </lineage>
</organism>
<dbReference type="PANTHER" id="PTHR46481">
    <property type="entry name" value="ZINC FINGER BED DOMAIN-CONTAINING PROTEIN 4"/>
    <property type="match status" value="1"/>
</dbReference>
<keyword evidence="2" id="KW-0479">Metal-binding</keyword>
<dbReference type="EMBL" id="BTSX01000003">
    <property type="protein sequence ID" value="GMS89771.1"/>
    <property type="molecule type" value="Genomic_DNA"/>
</dbReference>
<evidence type="ECO:0000256" key="4">
    <source>
        <dbReference type="ARBA" id="ARBA00022833"/>
    </source>
</evidence>
<feature type="compositionally biased region" description="Polar residues" evidence="6">
    <location>
        <begin position="23"/>
        <end position="32"/>
    </location>
</feature>
<feature type="compositionally biased region" description="Basic and acidic residues" evidence="6">
    <location>
        <begin position="1"/>
        <end position="14"/>
    </location>
</feature>
<comment type="caution">
    <text evidence="8">The sequence shown here is derived from an EMBL/GenBank/DDBJ whole genome shotgun (WGS) entry which is preliminary data.</text>
</comment>
<dbReference type="InterPro" id="IPR012337">
    <property type="entry name" value="RNaseH-like_sf"/>
</dbReference>
<dbReference type="Proteomes" id="UP001432027">
    <property type="component" value="Unassembled WGS sequence"/>
</dbReference>
<dbReference type="InterPro" id="IPR008906">
    <property type="entry name" value="HATC_C_dom"/>
</dbReference>
<proteinExistence type="predicted"/>
<evidence type="ECO:0000313" key="9">
    <source>
        <dbReference type="Proteomes" id="UP001432027"/>
    </source>
</evidence>
<feature type="domain" description="HAT C-terminal dimerisation" evidence="7">
    <location>
        <begin position="546"/>
        <end position="590"/>
    </location>
</feature>
<dbReference type="SUPFAM" id="SSF53098">
    <property type="entry name" value="Ribonuclease H-like"/>
    <property type="match status" value="1"/>
</dbReference>
<evidence type="ECO:0000259" key="7">
    <source>
        <dbReference type="Pfam" id="PF05699"/>
    </source>
</evidence>
<reference evidence="8" key="1">
    <citation type="submission" date="2023-10" db="EMBL/GenBank/DDBJ databases">
        <title>Genome assembly of Pristionchus species.</title>
        <authorList>
            <person name="Yoshida K."/>
            <person name="Sommer R.J."/>
        </authorList>
    </citation>
    <scope>NUCLEOTIDE SEQUENCE</scope>
    <source>
        <strain evidence="8">RS0144</strain>
    </source>
</reference>